<dbReference type="RefSeq" id="WP_151902722.1">
    <property type="nucleotide sequence ID" value="NZ_CP045032.1"/>
</dbReference>
<comment type="caution">
    <text evidence="7">Lacks conserved residue(s) required for the propagation of feature annotation.</text>
</comment>
<dbReference type="OrthoDB" id="5242213at2"/>
<keyword evidence="3 7" id="KW-1003">Cell membrane</keyword>
<evidence type="ECO:0000259" key="8">
    <source>
        <dbReference type="Pfam" id="PF09335"/>
    </source>
</evidence>
<dbReference type="Pfam" id="PF09335">
    <property type="entry name" value="VTT_dom"/>
    <property type="match status" value="1"/>
</dbReference>
<feature type="transmembrane region" description="Helical" evidence="7">
    <location>
        <begin position="207"/>
        <end position="229"/>
    </location>
</feature>
<gene>
    <name evidence="9" type="primary">ydjZ</name>
    <name evidence="9" type="ORF">CUROG_04890</name>
</gene>
<name>A0A5J6ZAI1_9CORY</name>
<proteinExistence type="inferred from homology"/>
<feature type="transmembrane region" description="Helical" evidence="7">
    <location>
        <begin position="93"/>
        <end position="118"/>
    </location>
</feature>
<feature type="domain" description="VTT" evidence="8">
    <location>
        <begin position="81"/>
        <end position="198"/>
    </location>
</feature>
<organism evidence="9 10">
    <name type="scientific">Corynebacterium urogenitale</name>
    <dbReference type="NCBI Taxonomy" id="2487892"/>
    <lineage>
        <taxon>Bacteria</taxon>
        <taxon>Bacillati</taxon>
        <taxon>Actinomycetota</taxon>
        <taxon>Actinomycetes</taxon>
        <taxon>Mycobacteriales</taxon>
        <taxon>Corynebacteriaceae</taxon>
        <taxon>Corynebacterium</taxon>
    </lineage>
</organism>
<dbReference type="KEGG" id="cuo:CUROG_04890"/>
<dbReference type="AlphaFoldDB" id="A0A5J6ZAI1"/>
<evidence type="ECO:0000256" key="2">
    <source>
        <dbReference type="ARBA" id="ARBA00008640"/>
    </source>
</evidence>
<evidence type="ECO:0000256" key="6">
    <source>
        <dbReference type="ARBA" id="ARBA00023136"/>
    </source>
</evidence>
<evidence type="ECO:0000256" key="3">
    <source>
        <dbReference type="ARBA" id="ARBA00022475"/>
    </source>
</evidence>
<feature type="transmembrane region" description="Helical" evidence="7">
    <location>
        <begin position="165"/>
        <end position="187"/>
    </location>
</feature>
<reference evidence="10" key="1">
    <citation type="submission" date="2019-10" db="EMBL/GenBank/DDBJ databases">
        <title>Complete genome sequence of Corynebacterium urogenitalis DSM 108747, isolated from the genital tract of a cow.</title>
        <authorList>
            <person name="Ruckert C."/>
            <person name="Ballas P."/>
            <person name="Wagener K."/>
            <person name="Drillich M."/>
            <person name="Kaempfer P."/>
            <person name="Busse H.-J."/>
            <person name="Ehling-Schulz M."/>
        </authorList>
    </citation>
    <scope>NUCLEOTIDE SEQUENCE [LARGE SCALE GENOMIC DNA]</scope>
    <source>
        <strain evidence="10">LMM 1652</strain>
    </source>
</reference>
<keyword evidence="4 7" id="KW-0812">Transmembrane</keyword>
<evidence type="ECO:0000313" key="10">
    <source>
        <dbReference type="Proteomes" id="UP000326711"/>
    </source>
</evidence>
<sequence length="254" mass="27224">MFHARRALTTTVSALRRFLRRIWALPAKAKILIGLVLAFLACLPLIPLPSAEYIRESVSSLGPWAPIGYLVGMVAFTQLPFPRTVWTIAAGLLFGSLLGSALALVGLATSALVSLILVRAFGKPWADQKSEGDPRLELLGQIVAQRGWIAVLGLRMVPAVPFSPLNYACGLSTIPVVPYLLATILGSAPNTVATVMATDALATGRNLWILLLSAVVVLIGLGLSAREFIQWQAVLKRTPRSTRQVNKGTGPRRG</sequence>
<keyword evidence="10" id="KW-1185">Reference proteome</keyword>
<dbReference type="InterPro" id="IPR015414">
    <property type="entry name" value="TMEM64"/>
</dbReference>
<comment type="subcellular location">
    <subcellularLocation>
        <location evidence="1 7">Cell membrane</location>
        <topology evidence="1 7">Multi-pass membrane protein</topology>
    </subcellularLocation>
</comment>
<evidence type="ECO:0000256" key="1">
    <source>
        <dbReference type="ARBA" id="ARBA00004651"/>
    </source>
</evidence>
<evidence type="ECO:0000256" key="5">
    <source>
        <dbReference type="ARBA" id="ARBA00022989"/>
    </source>
</evidence>
<dbReference type="Proteomes" id="UP000326711">
    <property type="component" value="Chromosome"/>
</dbReference>
<dbReference type="PANTHER" id="PTHR12677:SF59">
    <property type="entry name" value="GOLGI APPARATUS MEMBRANE PROTEIN TVP38-RELATED"/>
    <property type="match status" value="1"/>
</dbReference>
<comment type="similarity">
    <text evidence="2 7">Belongs to the TVP38/TMEM64 family.</text>
</comment>
<protein>
    <recommendedName>
        <fullName evidence="7">TVP38/TMEM64 family membrane protein</fullName>
    </recommendedName>
</protein>
<evidence type="ECO:0000313" key="9">
    <source>
        <dbReference type="EMBL" id="QFQ02349.1"/>
    </source>
</evidence>
<dbReference type="EMBL" id="CP045032">
    <property type="protein sequence ID" value="QFQ02349.1"/>
    <property type="molecule type" value="Genomic_DNA"/>
</dbReference>
<evidence type="ECO:0000256" key="4">
    <source>
        <dbReference type="ARBA" id="ARBA00022692"/>
    </source>
</evidence>
<evidence type="ECO:0000256" key="7">
    <source>
        <dbReference type="RuleBase" id="RU366058"/>
    </source>
</evidence>
<feature type="transmembrane region" description="Helical" evidence="7">
    <location>
        <begin position="61"/>
        <end position="81"/>
    </location>
</feature>
<dbReference type="InterPro" id="IPR032816">
    <property type="entry name" value="VTT_dom"/>
</dbReference>
<dbReference type="PANTHER" id="PTHR12677">
    <property type="entry name" value="GOLGI APPARATUS MEMBRANE PROTEIN TVP38-RELATED"/>
    <property type="match status" value="1"/>
</dbReference>
<accession>A0A5J6ZAI1</accession>
<keyword evidence="6 7" id="KW-0472">Membrane</keyword>
<keyword evidence="5 7" id="KW-1133">Transmembrane helix</keyword>
<dbReference type="GO" id="GO:0005886">
    <property type="term" value="C:plasma membrane"/>
    <property type="evidence" value="ECO:0007669"/>
    <property type="project" value="UniProtKB-SubCell"/>
</dbReference>